<keyword evidence="3 6" id="KW-1133">Transmembrane helix</keyword>
<evidence type="ECO:0000256" key="2">
    <source>
        <dbReference type="ARBA" id="ARBA00022692"/>
    </source>
</evidence>
<dbReference type="SUPFAM" id="SSF103473">
    <property type="entry name" value="MFS general substrate transporter"/>
    <property type="match status" value="1"/>
</dbReference>
<dbReference type="PANTHER" id="PTHR23501">
    <property type="entry name" value="MAJOR FACILITATOR SUPERFAMILY"/>
    <property type="match status" value="1"/>
</dbReference>
<reference evidence="7" key="1">
    <citation type="submission" date="2021-10" db="EMBL/GenBank/DDBJ databases">
        <authorList>
            <person name="Lyu M."/>
            <person name="Wang X."/>
            <person name="Meng X."/>
            <person name="Xu K."/>
        </authorList>
    </citation>
    <scope>NUCLEOTIDE SEQUENCE</scope>
    <source>
        <strain evidence="7">A6</strain>
    </source>
</reference>
<feature type="transmembrane region" description="Helical" evidence="6">
    <location>
        <begin position="333"/>
        <end position="353"/>
    </location>
</feature>
<dbReference type="Pfam" id="PF07690">
    <property type="entry name" value="MFS_1"/>
    <property type="match status" value="1"/>
</dbReference>
<keyword evidence="2 6" id="KW-0812">Transmembrane</keyword>
<comment type="subcellular location">
    <subcellularLocation>
        <location evidence="1">Membrane</location>
        <topology evidence="1">Multi-pass membrane protein</topology>
    </subcellularLocation>
</comment>
<dbReference type="EMBL" id="JAJGAK010000002">
    <property type="protein sequence ID" value="MCC8363749.1"/>
    <property type="molecule type" value="Genomic_DNA"/>
</dbReference>
<feature type="transmembrane region" description="Helical" evidence="6">
    <location>
        <begin position="229"/>
        <end position="250"/>
    </location>
</feature>
<evidence type="ECO:0000256" key="1">
    <source>
        <dbReference type="ARBA" id="ARBA00004141"/>
    </source>
</evidence>
<feature type="transmembrane region" description="Helical" evidence="6">
    <location>
        <begin position="138"/>
        <end position="157"/>
    </location>
</feature>
<feature type="region of interest" description="Disordered" evidence="5">
    <location>
        <begin position="514"/>
        <end position="536"/>
    </location>
</feature>
<dbReference type="Gene3D" id="1.20.1250.20">
    <property type="entry name" value="MFS general substrate transporter like domains"/>
    <property type="match status" value="1"/>
</dbReference>
<evidence type="ECO:0000256" key="6">
    <source>
        <dbReference type="SAM" id="Phobius"/>
    </source>
</evidence>
<name>A0ABS8JJH3_9GAMM</name>
<evidence type="ECO:0000256" key="4">
    <source>
        <dbReference type="ARBA" id="ARBA00023136"/>
    </source>
</evidence>
<keyword evidence="4 6" id="KW-0472">Membrane</keyword>
<feature type="transmembrane region" description="Helical" evidence="6">
    <location>
        <begin position="46"/>
        <end position="69"/>
    </location>
</feature>
<feature type="transmembrane region" description="Helical" evidence="6">
    <location>
        <begin position="163"/>
        <end position="184"/>
    </location>
</feature>
<feature type="transmembrane region" description="Helical" evidence="6">
    <location>
        <begin position="81"/>
        <end position="103"/>
    </location>
</feature>
<proteinExistence type="predicted"/>
<dbReference type="Proteomes" id="UP001165293">
    <property type="component" value="Unassembled WGS sequence"/>
</dbReference>
<accession>A0ABS8JJH3</accession>
<feature type="transmembrane region" description="Helical" evidence="6">
    <location>
        <begin position="398"/>
        <end position="420"/>
    </location>
</feature>
<evidence type="ECO:0000313" key="7">
    <source>
        <dbReference type="EMBL" id="MCC8363749.1"/>
    </source>
</evidence>
<dbReference type="RefSeq" id="WP_230527456.1">
    <property type="nucleotide sequence ID" value="NZ_JAJGAK010000002.1"/>
</dbReference>
<feature type="transmembrane region" description="Helical" evidence="6">
    <location>
        <begin position="365"/>
        <end position="386"/>
    </location>
</feature>
<gene>
    <name evidence="7" type="ORF">LK996_11770</name>
</gene>
<evidence type="ECO:0000313" key="8">
    <source>
        <dbReference type="Proteomes" id="UP001165293"/>
    </source>
</evidence>
<feature type="transmembrane region" description="Helical" evidence="6">
    <location>
        <begin position="270"/>
        <end position="297"/>
    </location>
</feature>
<feature type="compositionally biased region" description="Basic and acidic residues" evidence="5">
    <location>
        <begin position="517"/>
        <end position="527"/>
    </location>
</feature>
<evidence type="ECO:0000256" key="3">
    <source>
        <dbReference type="ARBA" id="ARBA00022989"/>
    </source>
</evidence>
<keyword evidence="8" id="KW-1185">Reference proteome</keyword>
<feature type="transmembrane region" description="Helical" evidence="6">
    <location>
        <begin position="109"/>
        <end position="126"/>
    </location>
</feature>
<evidence type="ECO:0000256" key="5">
    <source>
        <dbReference type="SAM" id="MobiDB-lite"/>
    </source>
</evidence>
<dbReference type="InterPro" id="IPR011701">
    <property type="entry name" value="MFS"/>
</dbReference>
<organism evidence="7 8">
    <name type="scientific">Noviluteimonas lactosilytica</name>
    <dbReference type="NCBI Taxonomy" id="2888523"/>
    <lineage>
        <taxon>Bacteria</taxon>
        <taxon>Pseudomonadati</taxon>
        <taxon>Pseudomonadota</taxon>
        <taxon>Gammaproteobacteria</taxon>
        <taxon>Lysobacterales</taxon>
        <taxon>Lysobacteraceae</taxon>
        <taxon>Noviluteimonas</taxon>
    </lineage>
</organism>
<protein>
    <submittedName>
        <fullName evidence="7">MFS transporter</fullName>
    </submittedName>
</protein>
<feature type="transmembrane region" description="Helical" evidence="6">
    <location>
        <begin position="196"/>
        <end position="217"/>
    </location>
</feature>
<sequence length="536" mass="55276">MASVLRRSIALSAIAALIAVDGVNGTLSSVNRAQVMGGFAATPDEAAWLNIGYVAAKLMAFALAPWLIARYGMKRTVSIGGWCLAAATAALAFAPALEAAVLVRVAQGLFGALVLVGGQTLVFRSYSATRQPLLQGTLALALVVVPVMLAPALHGWATDHADWRVVFVGGSLAAALAAGVFHLSQDADAVSVASPQAPAFGTMLLLASGIVGGVYVLQEGARFDWFDAGHIRLVAVLASIALVAASWLWVRRPATLRFLRSIGGNGDFVLGLCASFFAGFALFGSGAAIPLFGTVVLSLSPEYVGQLALTSSIAVAAGLLLAAAVLQSGRVPSLAPVPVGIVLFMAGMWLLSFSSAQTGEPQVRLATWLRGFGMGVLFVSLTMMTLGRLASGWMANGVALFNVGRQVGGLAGLAFVTTMLEWRMPAHAMVLSQYLQPGSAALESTQAAATSALAGTIDGASDAASASTALLARMVNQQSGARAFDEIFLGLALLFVVAIPVMVGIKRHLATRAPRRARTDVRAHEAPLSDPSEALA</sequence>
<comment type="caution">
    <text evidence="7">The sequence shown here is derived from an EMBL/GenBank/DDBJ whole genome shotgun (WGS) entry which is preliminary data.</text>
</comment>
<feature type="transmembrane region" description="Helical" evidence="6">
    <location>
        <begin position="487"/>
        <end position="505"/>
    </location>
</feature>
<dbReference type="PANTHER" id="PTHR23501:SF174">
    <property type="entry name" value="MULTIDRUG EXPORT PROTEIN EMRB-RELATED"/>
    <property type="match status" value="1"/>
</dbReference>
<dbReference type="InterPro" id="IPR036259">
    <property type="entry name" value="MFS_trans_sf"/>
</dbReference>
<feature type="transmembrane region" description="Helical" evidence="6">
    <location>
        <begin position="303"/>
        <end position="326"/>
    </location>
</feature>